<evidence type="ECO:0000256" key="6">
    <source>
        <dbReference type="ARBA" id="ARBA00022989"/>
    </source>
</evidence>
<dbReference type="InterPro" id="IPR051359">
    <property type="entry name" value="CaCA_antiporter"/>
</dbReference>
<comment type="caution">
    <text evidence="10">The sequence shown here is derived from an EMBL/GenBank/DDBJ whole genome shotgun (WGS) entry which is preliminary data.</text>
</comment>
<protein>
    <recommendedName>
        <fullName evidence="9">Sodium/calcium exchanger membrane region domain-containing protein</fullName>
    </recommendedName>
</protein>
<dbReference type="Proteomes" id="UP000215902">
    <property type="component" value="Unassembled WGS sequence"/>
</dbReference>
<keyword evidence="12" id="KW-1185">Reference proteome</keyword>
<comment type="subcellular location">
    <subcellularLocation>
        <location evidence="1">Membrane</location>
        <topology evidence="1">Multi-pass membrane protein</topology>
    </subcellularLocation>
</comment>
<dbReference type="GO" id="GO:0099093">
    <property type="term" value="P:calcium export from the mitochondrion"/>
    <property type="evidence" value="ECO:0007669"/>
    <property type="project" value="TreeGrafter"/>
</dbReference>
<keyword evidence="4" id="KW-0406">Ion transport</keyword>
<keyword evidence="5 8" id="KW-0812">Transmembrane</keyword>
<evidence type="ECO:0000313" key="12">
    <source>
        <dbReference type="Proteomes" id="UP000215902"/>
    </source>
</evidence>
<dbReference type="EMBL" id="NIVC01000572">
    <property type="protein sequence ID" value="PAA80653.1"/>
    <property type="molecule type" value="Genomic_DNA"/>
</dbReference>
<dbReference type="Gene3D" id="1.20.1420.30">
    <property type="entry name" value="NCX, central ion-binding region"/>
    <property type="match status" value="2"/>
</dbReference>
<sequence>RCPVNRMTSLAPQPADIWPADCASYWRIANATARCQFVRSAEACDAESGLIAYLSAFVCQVPDWAKPLYLAACAIWLLLLFVTLATTADNFFCPSLTVMSDNLRLSHNLAGVTLLAFGNGAPDIFSSLAAVLQSDSGDASLAFGALLGAGVFVTTVVAGVVSAVRPFKAMERPLLKDLVFYLAALYLAFYAIYRGRINLAEAVCFLGLYLAFVVVTLVSRLIRSYARRRRHGHRRPHPHGAAIGVNSPADQLTAAAAGSYGERAPLLHSYVADELQSGRVGVSSSGSVGAATVNDGLLYTVRYAIQHPPSGRRYDLDGAELDIDEDEDDVENVAEFRGGRADALSADVAVSRSLQSVDLATPPSASPSAGLLGCGGGGGGFSADSSLLVQLARRLAPIDLVAWREGGLAARLLELAKAPCLLPLSLAVPVVDDDQPLRGWCRPLNCLQLAVGPLVCLLASGLYSVPVPTADSQVLLLYICAPVLAVIAIVALCKSETDRPPVWHDCLAWLGFITAVLIIYLVANEVVALLQAFGVLLNVSKATLGLTLLAWGNSVGDLISNVALARRGYPRMAISACFGGPMFNLLVGVGLSFTVLLARHRASSVRLLGDRLDFVLLGGLAASLCFTLVYSVFGRFQLGRGYAIVLLLMYAAFLTLALLVEFRLVPIFG</sequence>
<keyword evidence="4" id="KW-0106">Calcium</keyword>
<dbReference type="InterPro" id="IPR044880">
    <property type="entry name" value="NCX_ion-bd_dom_sf"/>
</dbReference>
<feature type="domain" description="Sodium/calcium exchanger membrane region" evidence="9">
    <location>
        <begin position="508"/>
        <end position="658"/>
    </location>
</feature>
<dbReference type="AlphaFoldDB" id="A0A267EYW0"/>
<feature type="transmembrane region" description="Helical" evidence="8">
    <location>
        <begin position="174"/>
        <end position="193"/>
    </location>
</feature>
<keyword evidence="3" id="KW-0050">Antiport</keyword>
<feature type="transmembrane region" description="Helical" evidence="8">
    <location>
        <begin position="572"/>
        <end position="594"/>
    </location>
</feature>
<feature type="domain" description="Sodium/calcium exchanger membrane region" evidence="9">
    <location>
        <begin position="74"/>
        <end position="217"/>
    </location>
</feature>
<evidence type="ECO:0000259" key="9">
    <source>
        <dbReference type="Pfam" id="PF01699"/>
    </source>
</evidence>
<feature type="transmembrane region" description="Helical" evidence="8">
    <location>
        <begin position="68"/>
        <end position="88"/>
    </location>
</feature>
<keyword evidence="2" id="KW-0813">Transport</keyword>
<dbReference type="EMBL" id="NIVC01001599">
    <property type="protein sequence ID" value="PAA65999.1"/>
    <property type="molecule type" value="Genomic_DNA"/>
</dbReference>
<feature type="transmembrane region" description="Helical" evidence="8">
    <location>
        <begin position="506"/>
        <end position="523"/>
    </location>
</feature>
<feature type="transmembrane region" description="Helical" evidence="8">
    <location>
        <begin position="444"/>
        <end position="463"/>
    </location>
</feature>
<evidence type="ECO:0000256" key="5">
    <source>
        <dbReference type="ARBA" id="ARBA00022692"/>
    </source>
</evidence>
<dbReference type="GO" id="GO:0016020">
    <property type="term" value="C:membrane"/>
    <property type="evidence" value="ECO:0007669"/>
    <property type="project" value="UniProtKB-SubCell"/>
</dbReference>
<dbReference type="PANTHER" id="PTHR12266">
    <property type="entry name" value="NA+/CA2+ K+ INDEPENDENT EXCHANGER"/>
    <property type="match status" value="1"/>
</dbReference>
<evidence type="ECO:0000313" key="11">
    <source>
        <dbReference type="EMBL" id="PAA80653.1"/>
    </source>
</evidence>
<feature type="transmembrane region" description="Helical" evidence="8">
    <location>
        <begin position="614"/>
        <end position="634"/>
    </location>
</feature>
<reference evidence="10 12" key="1">
    <citation type="submission" date="2017-06" db="EMBL/GenBank/DDBJ databases">
        <title>A platform for efficient transgenesis in Macrostomum lignano, a flatworm model organism for stem cell research.</title>
        <authorList>
            <person name="Berezikov E."/>
        </authorList>
    </citation>
    <scope>NUCLEOTIDE SEQUENCE [LARGE SCALE GENOMIC DNA]</scope>
    <source>
        <strain evidence="10">DV1</strain>
        <tissue evidence="10">Whole organism</tissue>
    </source>
</reference>
<evidence type="ECO:0000256" key="8">
    <source>
        <dbReference type="SAM" id="Phobius"/>
    </source>
</evidence>
<accession>A0A267EYW0</accession>
<organism evidence="10 12">
    <name type="scientific">Macrostomum lignano</name>
    <dbReference type="NCBI Taxonomy" id="282301"/>
    <lineage>
        <taxon>Eukaryota</taxon>
        <taxon>Metazoa</taxon>
        <taxon>Spiralia</taxon>
        <taxon>Lophotrochozoa</taxon>
        <taxon>Platyhelminthes</taxon>
        <taxon>Rhabditophora</taxon>
        <taxon>Macrostomorpha</taxon>
        <taxon>Macrostomida</taxon>
        <taxon>Macrostomidae</taxon>
        <taxon>Macrostomum</taxon>
    </lineage>
</organism>
<keyword evidence="7 8" id="KW-0472">Membrane</keyword>
<feature type="transmembrane region" description="Helical" evidence="8">
    <location>
        <begin position="139"/>
        <end position="162"/>
    </location>
</feature>
<dbReference type="GO" id="GO:0005432">
    <property type="term" value="F:calcium:sodium antiporter activity"/>
    <property type="evidence" value="ECO:0007669"/>
    <property type="project" value="TreeGrafter"/>
</dbReference>
<keyword evidence="4" id="KW-0109">Calcium transport</keyword>
<keyword evidence="6 8" id="KW-1133">Transmembrane helix</keyword>
<evidence type="ECO:0000256" key="4">
    <source>
        <dbReference type="ARBA" id="ARBA00022568"/>
    </source>
</evidence>
<evidence type="ECO:0000256" key="3">
    <source>
        <dbReference type="ARBA" id="ARBA00022449"/>
    </source>
</evidence>
<feature type="non-terminal residue" evidence="10">
    <location>
        <position position="1"/>
    </location>
</feature>
<dbReference type="STRING" id="282301.A0A267EYW0"/>
<evidence type="ECO:0000256" key="7">
    <source>
        <dbReference type="ARBA" id="ARBA00023136"/>
    </source>
</evidence>
<dbReference type="InterPro" id="IPR004837">
    <property type="entry name" value="NaCa_Exmemb"/>
</dbReference>
<feature type="transmembrane region" description="Helical" evidence="8">
    <location>
        <begin position="475"/>
        <end position="494"/>
    </location>
</feature>
<evidence type="ECO:0000313" key="10">
    <source>
        <dbReference type="EMBL" id="PAA65999.1"/>
    </source>
</evidence>
<feature type="transmembrane region" description="Helical" evidence="8">
    <location>
        <begin position="641"/>
        <end position="660"/>
    </location>
</feature>
<dbReference type="OrthoDB" id="407410at2759"/>
<name>A0A267EYW0_9PLAT</name>
<gene>
    <name evidence="10" type="ORF">BOX15_Mlig004291g2</name>
    <name evidence="11" type="ORF">BOX15_Mlig004291g5</name>
</gene>
<evidence type="ECO:0000256" key="1">
    <source>
        <dbReference type="ARBA" id="ARBA00004141"/>
    </source>
</evidence>
<dbReference type="PANTHER" id="PTHR12266:SF0">
    <property type="entry name" value="MITOCHONDRIAL SODIUM_CALCIUM EXCHANGER PROTEIN"/>
    <property type="match status" value="1"/>
</dbReference>
<feature type="transmembrane region" description="Helical" evidence="8">
    <location>
        <begin position="199"/>
        <end position="222"/>
    </location>
</feature>
<dbReference type="GO" id="GO:0006874">
    <property type="term" value="P:intracellular calcium ion homeostasis"/>
    <property type="evidence" value="ECO:0007669"/>
    <property type="project" value="TreeGrafter"/>
</dbReference>
<evidence type="ECO:0000256" key="2">
    <source>
        <dbReference type="ARBA" id="ARBA00022448"/>
    </source>
</evidence>
<proteinExistence type="predicted"/>
<dbReference type="Pfam" id="PF01699">
    <property type="entry name" value="Na_Ca_ex"/>
    <property type="match status" value="2"/>
</dbReference>